<dbReference type="PANTHER" id="PTHR12192:SF2">
    <property type="entry name" value="GLUTATHIONE-SPECIFIC GAMMA-GLUTAMYLCYCLOTRANSFERASE 2"/>
    <property type="match status" value="1"/>
</dbReference>
<evidence type="ECO:0000256" key="2">
    <source>
        <dbReference type="ARBA" id="ARBA00023239"/>
    </source>
</evidence>
<proteinExistence type="predicted"/>
<dbReference type="EC" id="4.3.2.7" evidence="1"/>
<dbReference type="EMBL" id="CAADII010000072">
    <property type="protein sequence ID" value="VFR57109.1"/>
    <property type="molecule type" value="Genomic_DNA"/>
</dbReference>
<organism evidence="3">
    <name type="scientific">plant metagenome</name>
    <dbReference type="NCBI Taxonomy" id="1297885"/>
    <lineage>
        <taxon>unclassified sequences</taxon>
        <taxon>metagenomes</taxon>
        <taxon>organismal metagenomes</taxon>
    </lineage>
</organism>
<sequence length="218" mass="24691">MPVNPSAAPIIVRPHPEIPLWSEAQRLASMNQALAQIQTGQEVWVFGYGSLIWRPDFPYAERRLATLHGHHRALCLWSREHRGTPECPGLVFGLDRGGSCRGVVYRLADEEIAHVFPQLWVREMTTGSYLPRWLNCQTEEGDVRALVFIMNREGPGYISELPLEEQLAIVRRASGGYGPCTDYVLETERALRRAGIQDRRLQTVARALEAQRHDLPEG</sequence>
<dbReference type="AlphaFoldDB" id="A0A484S768"/>
<dbReference type="InterPro" id="IPR006840">
    <property type="entry name" value="ChaC"/>
</dbReference>
<reference evidence="3" key="1">
    <citation type="submission" date="2019-03" db="EMBL/GenBank/DDBJ databases">
        <authorList>
            <person name="Danneels B."/>
        </authorList>
    </citation>
    <scope>NUCLEOTIDE SEQUENCE</scope>
</reference>
<dbReference type="Gene3D" id="3.10.490.10">
    <property type="entry name" value="Gamma-glutamyl cyclotransferase-like"/>
    <property type="match status" value="1"/>
</dbReference>
<keyword evidence="2" id="KW-0456">Lyase</keyword>
<dbReference type="GO" id="GO:0006751">
    <property type="term" value="P:glutathione catabolic process"/>
    <property type="evidence" value="ECO:0007669"/>
    <property type="project" value="InterPro"/>
</dbReference>
<accession>A0A484S768</accession>
<dbReference type="InterPro" id="IPR013024">
    <property type="entry name" value="GGCT-like"/>
</dbReference>
<dbReference type="CDD" id="cd06661">
    <property type="entry name" value="GGCT_like"/>
    <property type="match status" value="1"/>
</dbReference>
<gene>
    <name evidence="3" type="ORF">BRI6_3357</name>
</gene>
<evidence type="ECO:0000256" key="1">
    <source>
        <dbReference type="ARBA" id="ARBA00012344"/>
    </source>
</evidence>
<dbReference type="SUPFAM" id="SSF110857">
    <property type="entry name" value="Gamma-glutamyl cyclotransferase-like"/>
    <property type="match status" value="1"/>
</dbReference>
<dbReference type="InterPro" id="IPR036568">
    <property type="entry name" value="GGCT-like_sf"/>
</dbReference>
<dbReference type="Pfam" id="PF04752">
    <property type="entry name" value="ChaC"/>
    <property type="match status" value="1"/>
</dbReference>
<name>A0A484S768_9ZZZZ</name>
<dbReference type="GO" id="GO:0005737">
    <property type="term" value="C:cytoplasm"/>
    <property type="evidence" value="ECO:0007669"/>
    <property type="project" value="TreeGrafter"/>
</dbReference>
<dbReference type="GO" id="GO:0061928">
    <property type="term" value="F:glutathione specific gamma-glutamylcyclotransferase activity"/>
    <property type="evidence" value="ECO:0007669"/>
    <property type="project" value="UniProtKB-EC"/>
</dbReference>
<dbReference type="PANTHER" id="PTHR12192">
    <property type="entry name" value="CATION TRANSPORT PROTEIN CHAC-RELATED"/>
    <property type="match status" value="1"/>
</dbReference>
<evidence type="ECO:0000313" key="3">
    <source>
        <dbReference type="EMBL" id="VFR57109.1"/>
    </source>
</evidence>
<protein>
    <recommendedName>
        <fullName evidence="1">glutathione-specific gamma-glutamylcyclotransferase</fullName>
        <ecNumber evidence="1">4.3.2.7</ecNumber>
    </recommendedName>
</protein>